<dbReference type="EMBL" id="KZ613978">
    <property type="protein sequence ID" value="PMD29075.1"/>
    <property type="molecule type" value="Genomic_DNA"/>
</dbReference>
<evidence type="ECO:0000256" key="1">
    <source>
        <dbReference type="SAM" id="MobiDB-lite"/>
    </source>
</evidence>
<keyword evidence="3" id="KW-1185">Reference proteome</keyword>
<organism evidence="2 3">
    <name type="scientific">Hyaloscypha variabilis (strain UAMH 11265 / GT02V1 / F)</name>
    <name type="common">Meliniomyces variabilis</name>
    <dbReference type="NCBI Taxonomy" id="1149755"/>
    <lineage>
        <taxon>Eukaryota</taxon>
        <taxon>Fungi</taxon>
        <taxon>Dikarya</taxon>
        <taxon>Ascomycota</taxon>
        <taxon>Pezizomycotina</taxon>
        <taxon>Leotiomycetes</taxon>
        <taxon>Helotiales</taxon>
        <taxon>Hyaloscyphaceae</taxon>
        <taxon>Hyaloscypha</taxon>
        <taxon>Hyaloscypha variabilis</taxon>
    </lineage>
</organism>
<gene>
    <name evidence="2" type="ORF">L207DRAFT_593813</name>
</gene>
<accession>A0A2J6QS34</accession>
<dbReference type="Proteomes" id="UP000235786">
    <property type="component" value="Unassembled WGS sequence"/>
</dbReference>
<protein>
    <submittedName>
        <fullName evidence="2">Uncharacterized protein</fullName>
    </submittedName>
</protein>
<evidence type="ECO:0000313" key="3">
    <source>
        <dbReference type="Proteomes" id="UP000235786"/>
    </source>
</evidence>
<reference evidence="2 3" key="1">
    <citation type="submission" date="2016-04" db="EMBL/GenBank/DDBJ databases">
        <title>A degradative enzymes factory behind the ericoid mycorrhizal symbiosis.</title>
        <authorList>
            <consortium name="DOE Joint Genome Institute"/>
            <person name="Martino E."/>
            <person name="Morin E."/>
            <person name="Grelet G."/>
            <person name="Kuo A."/>
            <person name="Kohler A."/>
            <person name="Daghino S."/>
            <person name="Barry K."/>
            <person name="Choi C."/>
            <person name="Cichocki N."/>
            <person name="Clum A."/>
            <person name="Copeland A."/>
            <person name="Hainaut M."/>
            <person name="Haridas S."/>
            <person name="Labutti K."/>
            <person name="Lindquist E."/>
            <person name="Lipzen A."/>
            <person name="Khouja H.-R."/>
            <person name="Murat C."/>
            <person name="Ohm R."/>
            <person name="Olson A."/>
            <person name="Spatafora J."/>
            <person name="Veneault-Fourrey C."/>
            <person name="Henrissat B."/>
            <person name="Grigoriev I."/>
            <person name="Martin F."/>
            <person name="Perotto S."/>
        </authorList>
    </citation>
    <scope>NUCLEOTIDE SEQUENCE [LARGE SCALE GENOMIC DNA]</scope>
    <source>
        <strain evidence="2 3">F</strain>
    </source>
</reference>
<evidence type="ECO:0000313" key="2">
    <source>
        <dbReference type="EMBL" id="PMD29075.1"/>
    </source>
</evidence>
<dbReference type="AlphaFoldDB" id="A0A2J6QS34"/>
<feature type="region of interest" description="Disordered" evidence="1">
    <location>
        <begin position="172"/>
        <end position="196"/>
    </location>
</feature>
<name>A0A2J6QS34_HYAVF</name>
<sequence>MWHASDFPGPVASQCSAAVSERGPKTALLGGVISTAESSLTPHHPGFSGSDSIQVDQVAGWGPLMALSWPYQGAAGRMAGSRLVSEGQGEIEGAGGALVHWCSGCSGAAREPTNHSSSVKVQQVQQALLASFMDTPQTVFAAKALNCERLARHARLCPLYIHAPLIGGSTPYSTTRASGEAGPPPETGSPEWFSGSPHLELKLSHL</sequence>
<proteinExistence type="predicted"/>